<organism evidence="3">
    <name type="scientific">hydrothermal vent metagenome</name>
    <dbReference type="NCBI Taxonomy" id="652676"/>
    <lineage>
        <taxon>unclassified sequences</taxon>
        <taxon>metagenomes</taxon>
        <taxon>ecological metagenomes</taxon>
    </lineage>
</organism>
<evidence type="ECO:0000313" key="3">
    <source>
        <dbReference type="EMBL" id="VAX08133.1"/>
    </source>
</evidence>
<protein>
    <submittedName>
        <fullName evidence="3">Transposase</fullName>
    </submittedName>
</protein>
<gene>
    <name evidence="3" type="ORF">MNBD_ALPHA03-1724</name>
</gene>
<dbReference type="InterPro" id="IPR026889">
    <property type="entry name" value="Zn_Tnp"/>
</dbReference>
<sequence>MITLASIIEQFGASFIHQFQGELLPGHRLALARMKNCRTQVAPKMKVACDDCDHVKFVPHSCGHRLCPHCQNHESQQWIERQCQKQVPVDYFMMTFTVPAELRSLAWKNQRSVFNLLFECVWKTLSQFSLNDKKLGGTPGVISVLHTHSRQLNFHPHLHAVMPAATLNKKSRLWCQKKGKYLFNHKALAKVFRALFLKGCIEQNLILPKDYPKTWVVDCRQVGSGDKALIYLGRYLYRGVIREKDILGCNNGNVTFRYMESESKQYKTRTLPGAQFLWLILQHTLPLRFRRARDYGFLHANSKSLIQTLHYVLKFDARKWLKKIKPRPPMRCSCCGAIMKIVQTRIKAGESIMALCTPQPRGAFL</sequence>
<dbReference type="GO" id="GO:0003677">
    <property type="term" value="F:DNA binding"/>
    <property type="evidence" value="ECO:0007669"/>
    <property type="project" value="InterPro"/>
</dbReference>
<feature type="domain" description="Transposase zinc-binding" evidence="2">
    <location>
        <begin position="7"/>
        <end position="98"/>
    </location>
</feature>
<dbReference type="PANTHER" id="PTHR37023">
    <property type="entry name" value="TRANSPOSASE"/>
    <property type="match status" value="1"/>
</dbReference>
<dbReference type="GO" id="GO:0004803">
    <property type="term" value="F:transposase activity"/>
    <property type="evidence" value="ECO:0007669"/>
    <property type="project" value="InterPro"/>
</dbReference>
<dbReference type="InterPro" id="IPR007069">
    <property type="entry name" value="Transposase_32"/>
</dbReference>
<proteinExistence type="predicted"/>
<feature type="domain" description="Transposase IS801/IS1294" evidence="1">
    <location>
        <begin position="140"/>
        <end position="302"/>
    </location>
</feature>
<evidence type="ECO:0000259" key="1">
    <source>
        <dbReference type="Pfam" id="PF04986"/>
    </source>
</evidence>
<dbReference type="Pfam" id="PF04986">
    <property type="entry name" value="Y2_Tnp"/>
    <property type="match status" value="1"/>
</dbReference>
<dbReference type="EMBL" id="UOFW01000235">
    <property type="protein sequence ID" value="VAX08133.1"/>
    <property type="molecule type" value="Genomic_DNA"/>
</dbReference>
<evidence type="ECO:0000259" key="2">
    <source>
        <dbReference type="Pfam" id="PF14319"/>
    </source>
</evidence>
<dbReference type="PANTHER" id="PTHR37023:SF1">
    <property type="entry name" value="ISSOD25 TRANSPOSASE TNPA_ISSOD25"/>
    <property type="match status" value="1"/>
</dbReference>
<reference evidence="3" key="1">
    <citation type="submission" date="2018-06" db="EMBL/GenBank/DDBJ databases">
        <authorList>
            <person name="Zhirakovskaya E."/>
        </authorList>
    </citation>
    <scope>NUCLEOTIDE SEQUENCE</scope>
</reference>
<dbReference type="AlphaFoldDB" id="A0A3B1B888"/>
<name>A0A3B1B888_9ZZZZ</name>
<accession>A0A3B1B888</accession>
<dbReference type="Pfam" id="PF14319">
    <property type="entry name" value="Zn_Tnp_IS91"/>
    <property type="match status" value="1"/>
</dbReference>
<dbReference type="GO" id="GO:0006313">
    <property type="term" value="P:DNA transposition"/>
    <property type="evidence" value="ECO:0007669"/>
    <property type="project" value="InterPro"/>
</dbReference>